<dbReference type="InterPro" id="IPR018488">
    <property type="entry name" value="cNMP-bd_CS"/>
</dbReference>
<dbReference type="CDD" id="cd00038">
    <property type="entry name" value="CAP_ED"/>
    <property type="match status" value="1"/>
</dbReference>
<dbReference type="GO" id="GO:0005952">
    <property type="term" value="C:cAMP-dependent protein kinase complex"/>
    <property type="evidence" value="ECO:0007669"/>
    <property type="project" value="InterPro"/>
</dbReference>
<dbReference type="SUPFAM" id="SSF51206">
    <property type="entry name" value="cAMP-binding domain-like"/>
    <property type="match status" value="1"/>
</dbReference>
<sequence length="385" mass="42563">MVSREVECPLCSTVYDYHTPKQHAASLIRRDSDFCPYYSGPNPLYYVIYVCPNCHFSAYKDDFKNFEERSAAPLRDMLKKDSLGLAVNYNQVERSLFGALRAYQLALNCYTTRNSRPEVTAGVALRAGWMCRYAGELRRELGFLEMARDLYKQAFESGMRTDRNVDDLAVAFLIGELMLRTGNIADSMRYFMLLIQADDARDALDRSAKDRLYDSKQAVRVKDLLDKIPLLEPMGDQGRGLLAVNTEVKTYKQGATICSKGEAGESMFVIASGKVRVYLDDPARCDPVAVLGPGDTIGEMSLFTGEPRSAAILAGSDTDDNKKGPPGVVELVEIRKTAVRNLLKIVPEVVQGVAERIAERKAQNASVPVGVVADGEEVAADGRAR</sequence>
<name>A0A937X6L9_9BACT</name>
<dbReference type="PROSITE" id="PS00889">
    <property type="entry name" value="CNMP_BINDING_2"/>
    <property type="match status" value="1"/>
</dbReference>
<dbReference type="InterPro" id="IPR018708">
    <property type="entry name" value="DUF2225"/>
</dbReference>
<dbReference type="PANTHER" id="PTHR11635">
    <property type="entry name" value="CAMP-DEPENDENT PROTEIN KINASE REGULATORY CHAIN"/>
    <property type="match status" value="1"/>
</dbReference>
<reference evidence="2 3" key="1">
    <citation type="submission" date="2019-03" db="EMBL/GenBank/DDBJ databases">
        <title>Lake Tanganyika Metagenome-Assembled Genomes (MAGs).</title>
        <authorList>
            <person name="Tran P."/>
        </authorList>
    </citation>
    <scope>NUCLEOTIDE SEQUENCE [LARGE SCALE GENOMIC DNA]</scope>
    <source>
        <strain evidence="2">K_DeepCast_65m_m2_236</strain>
    </source>
</reference>
<dbReference type="PROSITE" id="PS00888">
    <property type="entry name" value="CNMP_BINDING_1"/>
    <property type="match status" value="1"/>
</dbReference>
<dbReference type="AlphaFoldDB" id="A0A937X6L9"/>
<accession>A0A937X6L9</accession>
<evidence type="ECO:0000313" key="2">
    <source>
        <dbReference type="EMBL" id="MBM3275130.1"/>
    </source>
</evidence>
<dbReference type="PROSITE" id="PS50042">
    <property type="entry name" value="CNMP_BINDING_3"/>
    <property type="match status" value="1"/>
</dbReference>
<evidence type="ECO:0000313" key="3">
    <source>
        <dbReference type="Proteomes" id="UP000703893"/>
    </source>
</evidence>
<dbReference type="InterPro" id="IPR014710">
    <property type="entry name" value="RmlC-like_jellyroll"/>
</dbReference>
<gene>
    <name evidence="2" type="ORF">FJZ00_08245</name>
</gene>
<feature type="domain" description="Cyclic nucleotide-binding" evidence="1">
    <location>
        <begin position="230"/>
        <end position="360"/>
    </location>
</feature>
<dbReference type="InterPro" id="IPR018490">
    <property type="entry name" value="cNMP-bd_dom_sf"/>
</dbReference>
<evidence type="ECO:0000259" key="1">
    <source>
        <dbReference type="PROSITE" id="PS50042"/>
    </source>
</evidence>
<dbReference type="Pfam" id="PF00027">
    <property type="entry name" value="cNMP_binding"/>
    <property type="match status" value="1"/>
</dbReference>
<dbReference type="SMART" id="SM00100">
    <property type="entry name" value="cNMP"/>
    <property type="match status" value="1"/>
</dbReference>
<dbReference type="Proteomes" id="UP000703893">
    <property type="component" value="Unassembled WGS sequence"/>
</dbReference>
<dbReference type="Gene3D" id="2.60.120.10">
    <property type="entry name" value="Jelly Rolls"/>
    <property type="match status" value="1"/>
</dbReference>
<dbReference type="GO" id="GO:0005829">
    <property type="term" value="C:cytosol"/>
    <property type="evidence" value="ECO:0007669"/>
    <property type="project" value="TreeGrafter"/>
</dbReference>
<dbReference type="PRINTS" id="PR00103">
    <property type="entry name" value="CAMPKINASE"/>
</dbReference>
<dbReference type="EMBL" id="VGJX01000455">
    <property type="protein sequence ID" value="MBM3275130.1"/>
    <property type="molecule type" value="Genomic_DNA"/>
</dbReference>
<dbReference type="InterPro" id="IPR000595">
    <property type="entry name" value="cNMP-bd_dom"/>
</dbReference>
<organism evidence="2 3">
    <name type="scientific">Candidatus Tanganyikabacteria bacterium</name>
    <dbReference type="NCBI Taxonomy" id="2961651"/>
    <lineage>
        <taxon>Bacteria</taxon>
        <taxon>Bacillati</taxon>
        <taxon>Candidatus Sericytochromatia</taxon>
        <taxon>Candidatus Tanganyikabacteria</taxon>
    </lineage>
</organism>
<proteinExistence type="predicted"/>
<dbReference type="Pfam" id="PF09986">
    <property type="entry name" value="DUF2225"/>
    <property type="match status" value="1"/>
</dbReference>
<comment type="caution">
    <text evidence="2">The sequence shown here is derived from an EMBL/GenBank/DDBJ whole genome shotgun (WGS) entry which is preliminary data.</text>
</comment>
<protein>
    <submittedName>
        <fullName evidence="2">DUF2225 domain-containing protein</fullName>
    </submittedName>
</protein>
<dbReference type="PANTHER" id="PTHR11635:SF152">
    <property type="entry name" value="CAMP-DEPENDENT PROTEIN KINASE TYPE I REGULATORY SUBUNIT-RELATED"/>
    <property type="match status" value="1"/>
</dbReference>
<dbReference type="InterPro" id="IPR050503">
    <property type="entry name" value="cAMP-dep_PK_reg_su-like"/>
</dbReference>